<sequence>MQIETVIAPSGIRLFAYTEQKNPLDLRDVRGVATLQVQGDAKRYRYDLFAETRSDGSAEALAVAVDLSPIAGRQIELDVQLAGLSGPQDQPVRFQTTAVAPRTEAQQVAAAIAEQRVCPVSGQPLGSMGKPIPVQVGDQTVYVCCAGCIDAVKDNPSQYVIGKPDLKVAPATEADTAAIAAQKLCPVMDEPLGSMGTPLKVTGLPRDVYLCCKGCLKFLEKEPQKYLAKLPTASGTAKPEITKATAADAPFVAAQKLCPVMDEPLDAMGGPYRTVVEGRVVYLCCPGCAKKLHANPQGYLQKLAQQGVEPPRVR</sequence>
<gene>
    <name evidence="1" type="ORF">Mal64_35250</name>
</gene>
<evidence type="ECO:0000313" key="2">
    <source>
        <dbReference type="Proteomes" id="UP000315440"/>
    </source>
</evidence>
<proteinExistence type="predicted"/>
<dbReference type="AlphaFoldDB" id="A0A5C5ZHK5"/>
<dbReference type="EMBL" id="SJPQ01000004">
    <property type="protein sequence ID" value="TWT86696.1"/>
    <property type="molecule type" value="Genomic_DNA"/>
</dbReference>
<evidence type="ECO:0000313" key="1">
    <source>
        <dbReference type="EMBL" id="TWT86696.1"/>
    </source>
</evidence>
<accession>A0A5C5ZHK5</accession>
<comment type="caution">
    <text evidence="1">The sequence shown here is derived from an EMBL/GenBank/DDBJ whole genome shotgun (WGS) entry which is preliminary data.</text>
</comment>
<organism evidence="1 2">
    <name type="scientific">Pseudobythopirellula maris</name>
    <dbReference type="NCBI Taxonomy" id="2527991"/>
    <lineage>
        <taxon>Bacteria</taxon>
        <taxon>Pseudomonadati</taxon>
        <taxon>Planctomycetota</taxon>
        <taxon>Planctomycetia</taxon>
        <taxon>Pirellulales</taxon>
        <taxon>Lacipirellulaceae</taxon>
        <taxon>Pseudobythopirellula</taxon>
    </lineage>
</organism>
<keyword evidence="2" id="KW-1185">Reference proteome</keyword>
<reference evidence="1 2" key="1">
    <citation type="submission" date="2019-02" db="EMBL/GenBank/DDBJ databases">
        <title>Deep-cultivation of Planctomycetes and their phenomic and genomic characterization uncovers novel biology.</title>
        <authorList>
            <person name="Wiegand S."/>
            <person name="Jogler M."/>
            <person name="Boedeker C."/>
            <person name="Pinto D."/>
            <person name="Vollmers J."/>
            <person name="Rivas-Marin E."/>
            <person name="Kohn T."/>
            <person name="Peeters S.H."/>
            <person name="Heuer A."/>
            <person name="Rast P."/>
            <person name="Oberbeckmann S."/>
            <person name="Bunk B."/>
            <person name="Jeske O."/>
            <person name="Meyerdierks A."/>
            <person name="Storesund J.E."/>
            <person name="Kallscheuer N."/>
            <person name="Luecker S."/>
            <person name="Lage O.M."/>
            <person name="Pohl T."/>
            <person name="Merkel B.J."/>
            <person name="Hornburger P."/>
            <person name="Mueller R.-W."/>
            <person name="Bruemmer F."/>
            <person name="Labrenz M."/>
            <person name="Spormann A.M."/>
            <person name="Op Den Camp H."/>
            <person name="Overmann J."/>
            <person name="Amann R."/>
            <person name="Jetten M.S.M."/>
            <person name="Mascher T."/>
            <person name="Medema M.H."/>
            <person name="Devos D.P."/>
            <person name="Kaster A.-K."/>
            <person name="Ovreas L."/>
            <person name="Rohde M."/>
            <person name="Galperin M.Y."/>
            <person name="Jogler C."/>
        </authorList>
    </citation>
    <scope>NUCLEOTIDE SEQUENCE [LARGE SCALE GENOMIC DNA]</scope>
    <source>
        <strain evidence="1 2">Mal64</strain>
    </source>
</reference>
<dbReference type="Proteomes" id="UP000315440">
    <property type="component" value="Unassembled WGS sequence"/>
</dbReference>
<protein>
    <submittedName>
        <fullName evidence="1">Archaeal TRASH domain protein</fullName>
    </submittedName>
</protein>
<name>A0A5C5ZHK5_9BACT</name>